<evidence type="ECO:0000313" key="2">
    <source>
        <dbReference type="Proteomes" id="UP000265520"/>
    </source>
</evidence>
<dbReference type="Proteomes" id="UP000265520">
    <property type="component" value="Unassembled WGS sequence"/>
</dbReference>
<reference evidence="1 2" key="1">
    <citation type="journal article" date="2018" name="Front. Plant Sci.">
        <title>Red Clover (Trifolium pratense) and Zigzag Clover (T. medium) - A Picture of Genomic Similarities and Differences.</title>
        <authorList>
            <person name="Dluhosova J."/>
            <person name="Istvanek J."/>
            <person name="Nedelnik J."/>
            <person name="Repkova J."/>
        </authorList>
    </citation>
    <scope>NUCLEOTIDE SEQUENCE [LARGE SCALE GENOMIC DNA]</scope>
    <source>
        <strain evidence="2">cv. 10/8</strain>
        <tissue evidence="1">Leaf</tissue>
    </source>
</reference>
<dbReference type="EMBL" id="LXQA010173041">
    <property type="protein sequence ID" value="MCI29507.1"/>
    <property type="molecule type" value="Genomic_DNA"/>
</dbReference>
<dbReference type="AlphaFoldDB" id="A0A392QZS2"/>
<organism evidence="1 2">
    <name type="scientific">Trifolium medium</name>
    <dbReference type="NCBI Taxonomy" id="97028"/>
    <lineage>
        <taxon>Eukaryota</taxon>
        <taxon>Viridiplantae</taxon>
        <taxon>Streptophyta</taxon>
        <taxon>Embryophyta</taxon>
        <taxon>Tracheophyta</taxon>
        <taxon>Spermatophyta</taxon>
        <taxon>Magnoliopsida</taxon>
        <taxon>eudicotyledons</taxon>
        <taxon>Gunneridae</taxon>
        <taxon>Pentapetalae</taxon>
        <taxon>rosids</taxon>
        <taxon>fabids</taxon>
        <taxon>Fabales</taxon>
        <taxon>Fabaceae</taxon>
        <taxon>Papilionoideae</taxon>
        <taxon>50 kb inversion clade</taxon>
        <taxon>NPAAA clade</taxon>
        <taxon>Hologalegina</taxon>
        <taxon>IRL clade</taxon>
        <taxon>Trifolieae</taxon>
        <taxon>Trifolium</taxon>
    </lineage>
</organism>
<evidence type="ECO:0000313" key="1">
    <source>
        <dbReference type="EMBL" id="MCI29507.1"/>
    </source>
</evidence>
<protein>
    <submittedName>
        <fullName evidence="1">Uncharacterized protein</fullName>
    </submittedName>
</protein>
<name>A0A392QZS2_9FABA</name>
<accession>A0A392QZS2</accession>
<sequence length="63" mass="6974">MPPPRNHDHRIHLLPGTTSKFPSLHPYSWSRRRMARGAAALIIGLLTPSPSKIDSPCPQSMSC</sequence>
<keyword evidence="2" id="KW-1185">Reference proteome</keyword>
<proteinExistence type="predicted"/>
<comment type="caution">
    <text evidence="1">The sequence shown here is derived from an EMBL/GenBank/DDBJ whole genome shotgun (WGS) entry which is preliminary data.</text>
</comment>